<dbReference type="GO" id="GO:0019284">
    <property type="term" value="P:L-methionine salvage from S-adenosylmethionine"/>
    <property type="evidence" value="ECO:0007669"/>
    <property type="project" value="TreeGrafter"/>
</dbReference>
<sequence length="191" mass="21386">MVVCAGNGESFEFAKSIGVGIINSAMCLTRICLQYMPRNLLFIGSAGSYDSKLEIGTLFFSTHATQIEMSFLQNQSYTPIDNSISVELDGFVSHETLIRANILQATVNSSNYITKTSTYNAMMLSANILLENMEAFSVFSVARYFNIPCLAILCVSNVVCEDSHQQWIRNRALVATRFEEVMQRFHIFLDS</sequence>
<dbReference type="InterPro" id="IPR000845">
    <property type="entry name" value="Nucleoside_phosphorylase_d"/>
</dbReference>
<evidence type="ECO:0000313" key="5">
    <source>
        <dbReference type="Proteomes" id="UP000255139"/>
    </source>
</evidence>
<evidence type="ECO:0000313" key="2">
    <source>
        <dbReference type="EMBL" id="STQ85290.1"/>
    </source>
</evidence>
<dbReference type="RefSeq" id="WP_034557112.1">
    <property type="nucleotide sequence ID" value="NZ_FZML01000017.1"/>
</dbReference>
<dbReference type="GO" id="GO:0008782">
    <property type="term" value="F:adenosylhomocysteine nucleosidase activity"/>
    <property type="evidence" value="ECO:0007669"/>
    <property type="project" value="TreeGrafter"/>
</dbReference>
<evidence type="ECO:0000259" key="1">
    <source>
        <dbReference type="Pfam" id="PF01048"/>
    </source>
</evidence>
<dbReference type="GO" id="GO:0008930">
    <property type="term" value="F:methylthioadenosine nucleosidase activity"/>
    <property type="evidence" value="ECO:0007669"/>
    <property type="project" value="TreeGrafter"/>
</dbReference>
<keyword evidence="2" id="KW-0328">Glycosyltransferase</keyword>
<organism evidence="2 5">
    <name type="scientific">Helicobacter muridarum</name>
    <dbReference type="NCBI Taxonomy" id="216"/>
    <lineage>
        <taxon>Bacteria</taxon>
        <taxon>Pseudomonadati</taxon>
        <taxon>Campylobacterota</taxon>
        <taxon>Epsilonproteobacteria</taxon>
        <taxon>Campylobacterales</taxon>
        <taxon>Helicobacteraceae</taxon>
        <taxon>Helicobacter</taxon>
    </lineage>
</organism>
<dbReference type="EC" id="2.4.2.1" evidence="2"/>
<keyword evidence="5" id="KW-1185">Reference proteome</keyword>
<accession>A0A099U2G0</accession>
<feature type="domain" description="Nucleoside phosphorylase" evidence="1">
    <location>
        <begin position="16"/>
        <end position="184"/>
    </location>
</feature>
<dbReference type="OrthoDB" id="5339230at2"/>
<dbReference type="Gene3D" id="3.40.50.1580">
    <property type="entry name" value="Nucleoside phosphorylase domain"/>
    <property type="match status" value="1"/>
</dbReference>
<dbReference type="EMBL" id="UGJE01000002">
    <property type="protein sequence ID" value="STQ85290.1"/>
    <property type="molecule type" value="Genomic_DNA"/>
</dbReference>
<gene>
    <name evidence="3" type="ORF">LS73_001390</name>
    <name evidence="2" type="ORF">NCTC12714_00065</name>
</gene>
<dbReference type="Proteomes" id="UP000255139">
    <property type="component" value="Unassembled WGS sequence"/>
</dbReference>
<dbReference type="GO" id="GO:0005829">
    <property type="term" value="C:cytosol"/>
    <property type="evidence" value="ECO:0007669"/>
    <property type="project" value="TreeGrafter"/>
</dbReference>
<dbReference type="InterPro" id="IPR035994">
    <property type="entry name" value="Nucleoside_phosphorylase_sf"/>
</dbReference>
<protein>
    <submittedName>
        <fullName evidence="2 3">Purine nucleoside phosphorylase</fullName>
        <ecNumber evidence="2">2.4.2.1</ecNumber>
    </submittedName>
</protein>
<dbReference type="Pfam" id="PF01048">
    <property type="entry name" value="PNP_UDP_1"/>
    <property type="match status" value="1"/>
</dbReference>
<reference evidence="3 4" key="1">
    <citation type="journal article" date="2014" name="Genome Announc.">
        <title>Draft genome sequences of eight enterohepatic helicobacter species isolated from both laboratory and wild rodents.</title>
        <authorList>
            <person name="Sheh A."/>
            <person name="Shen Z."/>
            <person name="Fox J.G."/>
        </authorList>
    </citation>
    <scope>NUCLEOTIDE SEQUENCE [LARGE SCALE GENOMIC DNA]</scope>
    <source>
        <strain evidence="3 4">ST1</strain>
    </source>
</reference>
<dbReference type="Proteomes" id="UP000029922">
    <property type="component" value="Unassembled WGS sequence"/>
</dbReference>
<proteinExistence type="predicted"/>
<name>A0A099U2G0_9HELI</name>
<dbReference type="GO" id="GO:0004731">
    <property type="term" value="F:purine-nucleoside phosphorylase activity"/>
    <property type="evidence" value="ECO:0007669"/>
    <property type="project" value="UniProtKB-EC"/>
</dbReference>
<dbReference type="AlphaFoldDB" id="A0A099U2G0"/>
<dbReference type="EMBL" id="JRPD02000002">
    <property type="protein sequence ID" value="TLE01365.1"/>
    <property type="molecule type" value="Genomic_DNA"/>
</dbReference>
<dbReference type="STRING" id="216.LS73_02330"/>
<evidence type="ECO:0000313" key="4">
    <source>
        <dbReference type="Proteomes" id="UP000029922"/>
    </source>
</evidence>
<dbReference type="GO" id="GO:0009116">
    <property type="term" value="P:nucleoside metabolic process"/>
    <property type="evidence" value="ECO:0007669"/>
    <property type="project" value="InterPro"/>
</dbReference>
<dbReference type="PANTHER" id="PTHR46832:SF2">
    <property type="entry name" value="FUTALOSINE HYDROLASE"/>
    <property type="match status" value="1"/>
</dbReference>
<reference evidence="2 5" key="2">
    <citation type="submission" date="2018-06" db="EMBL/GenBank/DDBJ databases">
        <authorList>
            <consortium name="Pathogen Informatics"/>
            <person name="Doyle S."/>
        </authorList>
    </citation>
    <scope>NUCLEOTIDE SEQUENCE [LARGE SCALE GENOMIC DNA]</scope>
    <source>
        <strain evidence="2 5">NCTC12714</strain>
    </source>
</reference>
<keyword evidence="2" id="KW-0808">Transferase</keyword>
<dbReference type="SUPFAM" id="SSF53167">
    <property type="entry name" value="Purine and uridine phosphorylases"/>
    <property type="match status" value="1"/>
</dbReference>
<evidence type="ECO:0000313" key="3">
    <source>
        <dbReference type="EMBL" id="TLE01365.1"/>
    </source>
</evidence>
<dbReference type="PANTHER" id="PTHR46832">
    <property type="entry name" value="5'-METHYLTHIOADENOSINE/S-ADENOSYLHOMOCYSTEINE NUCLEOSIDASE"/>
    <property type="match status" value="1"/>
</dbReference>